<dbReference type="GO" id="GO:0016491">
    <property type="term" value="F:oxidoreductase activity"/>
    <property type="evidence" value="ECO:0007669"/>
    <property type="project" value="UniProtKB-KW"/>
</dbReference>
<gene>
    <name evidence="3" type="ORF">D6851_00945</name>
</gene>
<accession>A0A420EQY5</accession>
<dbReference type="OrthoDB" id="7170719at2"/>
<dbReference type="InterPro" id="IPR002347">
    <property type="entry name" value="SDR_fam"/>
</dbReference>
<dbReference type="Proteomes" id="UP000284395">
    <property type="component" value="Unassembled WGS sequence"/>
</dbReference>
<dbReference type="EMBL" id="RAPF01000001">
    <property type="protein sequence ID" value="RKF23098.1"/>
    <property type="molecule type" value="Genomic_DNA"/>
</dbReference>
<evidence type="ECO:0000313" key="4">
    <source>
        <dbReference type="Proteomes" id="UP000284395"/>
    </source>
</evidence>
<protein>
    <submittedName>
        <fullName evidence="3">SDR family oxidoreductase</fullName>
    </submittedName>
</protein>
<dbReference type="InterPro" id="IPR036291">
    <property type="entry name" value="NAD(P)-bd_dom_sf"/>
</dbReference>
<dbReference type="PRINTS" id="PR00081">
    <property type="entry name" value="GDHRDH"/>
</dbReference>
<dbReference type="InterPro" id="IPR051122">
    <property type="entry name" value="SDR_DHRS6-like"/>
</dbReference>
<dbReference type="AlphaFoldDB" id="A0A420EQY5"/>
<dbReference type="RefSeq" id="WP_120323002.1">
    <property type="nucleotide sequence ID" value="NZ_RAPF01000001.1"/>
</dbReference>
<keyword evidence="2" id="KW-0560">Oxidoreductase</keyword>
<comment type="caution">
    <text evidence="3">The sequence shown here is derived from an EMBL/GenBank/DDBJ whole genome shotgun (WGS) entry which is preliminary data.</text>
</comment>
<reference evidence="3 4" key="1">
    <citation type="submission" date="2018-09" db="EMBL/GenBank/DDBJ databases">
        <title>Altererythrobacter spongiae sp. nov., isolated from a marine sponge.</title>
        <authorList>
            <person name="Zhuang L."/>
            <person name="Luo L."/>
        </authorList>
    </citation>
    <scope>NUCLEOTIDE SEQUENCE [LARGE SCALE GENOMIC DNA]</scope>
    <source>
        <strain evidence="3 4">HN-Y73</strain>
    </source>
</reference>
<dbReference type="Pfam" id="PF13561">
    <property type="entry name" value="adh_short_C2"/>
    <property type="match status" value="1"/>
</dbReference>
<proteinExistence type="inferred from homology"/>
<comment type="similarity">
    <text evidence="1">Belongs to the short-chain dehydrogenases/reductases (SDR) family.</text>
</comment>
<dbReference type="PRINTS" id="PR00080">
    <property type="entry name" value="SDRFAMILY"/>
</dbReference>
<keyword evidence="4" id="KW-1185">Reference proteome</keyword>
<organism evidence="3 4">
    <name type="scientific">Altericroceibacterium spongiae</name>
    <dbReference type="NCBI Taxonomy" id="2320269"/>
    <lineage>
        <taxon>Bacteria</taxon>
        <taxon>Pseudomonadati</taxon>
        <taxon>Pseudomonadota</taxon>
        <taxon>Alphaproteobacteria</taxon>
        <taxon>Sphingomonadales</taxon>
        <taxon>Erythrobacteraceae</taxon>
        <taxon>Altericroceibacterium</taxon>
    </lineage>
</organism>
<name>A0A420EQY5_9SPHN</name>
<dbReference type="FunFam" id="3.40.50.720:FF:000084">
    <property type="entry name" value="Short-chain dehydrogenase reductase"/>
    <property type="match status" value="1"/>
</dbReference>
<dbReference type="SUPFAM" id="SSF51735">
    <property type="entry name" value="NAD(P)-binding Rossmann-fold domains"/>
    <property type="match status" value="1"/>
</dbReference>
<dbReference type="PANTHER" id="PTHR43477">
    <property type="entry name" value="DIHYDROANTICAPSIN 7-DEHYDROGENASE"/>
    <property type="match status" value="1"/>
</dbReference>
<evidence type="ECO:0000256" key="2">
    <source>
        <dbReference type="ARBA" id="ARBA00023002"/>
    </source>
</evidence>
<evidence type="ECO:0000313" key="3">
    <source>
        <dbReference type="EMBL" id="RKF23098.1"/>
    </source>
</evidence>
<dbReference type="Gene3D" id="3.40.50.720">
    <property type="entry name" value="NAD(P)-binding Rossmann-like Domain"/>
    <property type="match status" value="1"/>
</dbReference>
<sequence>MNKDSRASCGPVEGRLAGKIALITGVGSGQGREVALLFAKAGALVIGCDINADGLAGTQDLARDMGVTLDLSVVDAADEAKVTSWADATAERYGGIDVLYNNGAGVHFAPFADMTLDQWHDTLRMELDTVFIPSRAVWRHMIARGGGSIVNIASIAGMRGSEVIGTAGPAAHATGKSGVIGFTRQLATEGAPHWIRVNAISPGPIFTPAVEQVVASSPEFRRMFDGMSMLSRFGFPIDVAYTGLFLASDESAFVTGANLTVDGGTTARTGASFLR</sequence>
<evidence type="ECO:0000256" key="1">
    <source>
        <dbReference type="ARBA" id="ARBA00006484"/>
    </source>
</evidence>
<dbReference type="PANTHER" id="PTHR43477:SF1">
    <property type="entry name" value="DIHYDROANTICAPSIN 7-DEHYDROGENASE"/>
    <property type="match status" value="1"/>
</dbReference>